<dbReference type="Proteomes" id="UP000001505">
    <property type="component" value="Chromosome"/>
</dbReference>
<gene>
    <name evidence="2" type="ordered locus">wcw_0909</name>
</gene>
<evidence type="ECO:0000313" key="3">
    <source>
        <dbReference type="Proteomes" id="UP000001505"/>
    </source>
</evidence>
<dbReference type="eggNOG" id="COG3064">
    <property type="taxonomic scope" value="Bacteria"/>
</dbReference>
<keyword evidence="3" id="KW-1185">Reference proteome</keyword>
<sequence length="538" mass="63579">MVYFQFMILPMTRSFYFLLLVAFFAWKQAGAQAILPYENGPLHEAFATPISINLLLDAIELEPPQSINERIPKQLDIQAEWISGYWQWDFNANDFVWVSGVWRRPPPGHQWVSGLWKKYGSEWVRVPGYWSKVPEQSADFISVPPPDPLDENTASPPSSNVFWVNGHWYFMFNLQEFHWVPGHWDEFDPQWVLVPAHYVWRPGGYVYVPAYWDWPIEERGTAYTSVKIDPDYRYHVVFEPTSILKSEIIVKQLFLHYPDYLCFFHHHYHYHLDFWKAFCCYPPWWGWDTWWGFTWHDHWALWWWYTHPGYPQPLWMTKEISSILPVPLSDLLSMFSYVNAPLIVTPNGVASRMTFLRALNRVVENDLPVVPDNEKKLKRIQELAKPVSIDPYNILKPLGPRLPIDPNAVRPNVRKPVVNSQPFSGVQIIKEDLKPHFPFKPRIPSHRSSPIWKPQESSSTSEPLPVPKPTWTPKSPNSYPPVQTYPDKKKPSDAESSQWKPRHHWGEPPVQRPPIYRPRNRHSSVKTWKEMDERNREE</sequence>
<dbReference type="STRING" id="716544.wcw_0909"/>
<feature type="compositionally biased region" description="Basic and acidic residues" evidence="1">
    <location>
        <begin position="527"/>
        <end position="538"/>
    </location>
</feature>
<dbReference type="AlphaFoldDB" id="D6YVW0"/>
<dbReference type="EMBL" id="CP001928">
    <property type="protein sequence ID" value="ADI38271.1"/>
    <property type="molecule type" value="Genomic_DNA"/>
</dbReference>
<dbReference type="HOGENOM" id="CLU_506160_0_0_0"/>
<organism evidence="2 3">
    <name type="scientific">Waddlia chondrophila (strain ATCC VR-1470 / WSU 86-1044)</name>
    <dbReference type="NCBI Taxonomy" id="716544"/>
    <lineage>
        <taxon>Bacteria</taxon>
        <taxon>Pseudomonadati</taxon>
        <taxon>Chlamydiota</taxon>
        <taxon>Chlamydiia</taxon>
        <taxon>Parachlamydiales</taxon>
        <taxon>Waddliaceae</taxon>
        <taxon>Waddlia</taxon>
    </lineage>
</organism>
<feature type="compositionally biased region" description="Polar residues" evidence="1">
    <location>
        <begin position="472"/>
        <end position="481"/>
    </location>
</feature>
<protein>
    <submittedName>
        <fullName evidence="2">Uncharacterized protein</fullName>
    </submittedName>
</protein>
<evidence type="ECO:0000313" key="2">
    <source>
        <dbReference type="EMBL" id="ADI38271.1"/>
    </source>
</evidence>
<dbReference type="KEGG" id="wch:wcw_0909"/>
<reference evidence="2 3" key="1">
    <citation type="journal article" date="2010" name="PLoS ONE">
        <title>The Waddlia genome: a window into chlamydial biology.</title>
        <authorList>
            <person name="Bertelli C."/>
            <person name="Collyn F."/>
            <person name="Croxatto A."/>
            <person name="Ruckert C."/>
            <person name="Polkinghorne A."/>
            <person name="Kebbi-Beghdadi C."/>
            <person name="Goesmann A."/>
            <person name="Vaughan L."/>
            <person name="Greub G."/>
        </authorList>
    </citation>
    <scope>NUCLEOTIDE SEQUENCE [LARGE SCALE GENOMIC DNA]</scope>
    <source>
        <strain evidence="3">ATCC VR-1470 / WSU 86-1044</strain>
    </source>
</reference>
<feature type="region of interest" description="Disordered" evidence="1">
    <location>
        <begin position="437"/>
        <end position="538"/>
    </location>
</feature>
<evidence type="ECO:0000256" key="1">
    <source>
        <dbReference type="SAM" id="MobiDB-lite"/>
    </source>
</evidence>
<name>D6YVW0_WADCW</name>
<accession>D6YVW0</accession>
<proteinExistence type="predicted"/>